<evidence type="ECO:0000256" key="4">
    <source>
        <dbReference type="ARBA" id="ARBA00023015"/>
    </source>
</evidence>
<dbReference type="Proteomes" id="UP000652761">
    <property type="component" value="Unassembled WGS sequence"/>
</dbReference>
<accession>A0A843VVF4</accession>
<keyword evidence="2" id="KW-0808">Transferase</keyword>
<dbReference type="AlphaFoldDB" id="A0A843VVF4"/>
<name>A0A843VVF4_COLES</name>
<evidence type="ECO:0000256" key="2">
    <source>
        <dbReference type="ARBA" id="ARBA00022679"/>
    </source>
</evidence>
<keyword evidence="3" id="KW-0949">S-adenosyl-L-methionine</keyword>
<dbReference type="Gene3D" id="2.170.270.10">
    <property type="entry name" value="SET domain"/>
    <property type="match status" value="1"/>
</dbReference>
<evidence type="ECO:0008006" key="10">
    <source>
        <dbReference type="Google" id="ProtNLM"/>
    </source>
</evidence>
<organism evidence="8 9">
    <name type="scientific">Colocasia esculenta</name>
    <name type="common">Wild taro</name>
    <name type="synonym">Arum esculentum</name>
    <dbReference type="NCBI Taxonomy" id="4460"/>
    <lineage>
        <taxon>Eukaryota</taxon>
        <taxon>Viridiplantae</taxon>
        <taxon>Streptophyta</taxon>
        <taxon>Embryophyta</taxon>
        <taxon>Tracheophyta</taxon>
        <taxon>Spermatophyta</taxon>
        <taxon>Magnoliopsida</taxon>
        <taxon>Liliopsida</taxon>
        <taxon>Araceae</taxon>
        <taxon>Aroideae</taxon>
        <taxon>Colocasieae</taxon>
        <taxon>Colocasia</taxon>
    </lineage>
</organism>
<protein>
    <recommendedName>
        <fullName evidence="10">SET domain-containing protein</fullName>
    </recommendedName>
</protein>
<feature type="domain" description="SET" evidence="6">
    <location>
        <begin position="5"/>
        <end position="126"/>
    </location>
</feature>
<dbReference type="EMBL" id="NMUH01001885">
    <property type="protein sequence ID" value="MQL96183.1"/>
    <property type="molecule type" value="Genomic_DNA"/>
</dbReference>
<dbReference type="InterPro" id="IPR001214">
    <property type="entry name" value="SET_dom"/>
</dbReference>
<dbReference type="PANTHER" id="PTHR45838">
    <property type="entry name" value="HISTONE-LYSINE-N-METHYLTRANSFERASE 2 KMT2 FAMILY MEMBER"/>
    <property type="match status" value="1"/>
</dbReference>
<dbReference type="GO" id="GO:0035097">
    <property type="term" value="C:histone methyltransferase complex"/>
    <property type="evidence" value="ECO:0007669"/>
    <property type="project" value="TreeGrafter"/>
</dbReference>
<dbReference type="SMART" id="SM00317">
    <property type="entry name" value="SET"/>
    <property type="match status" value="1"/>
</dbReference>
<evidence type="ECO:0000313" key="9">
    <source>
        <dbReference type="Proteomes" id="UP000652761"/>
    </source>
</evidence>
<keyword evidence="4" id="KW-0805">Transcription regulation</keyword>
<evidence type="ECO:0000256" key="3">
    <source>
        <dbReference type="ARBA" id="ARBA00022691"/>
    </source>
</evidence>
<dbReference type="PANTHER" id="PTHR45838:SF4">
    <property type="entry name" value="HISTONE-LYSINE N-METHYLTRANSFERASE TRITHORAX"/>
    <property type="match status" value="1"/>
</dbReference>
<gene>
    <name evidence="8" type="ORF">Taro_028859</name>
</gene>
<dbReference type="SMART" id="SM00508">
    <property type="entry name" value="PostSET"/>
    <property type="match status" value="1"/>
</dbReference>
<evidence type="ECO:0000313" key="8">
    <source>
        <dbReference type="EMBL" id="MQL96183.1"/>
    </source>
</evidence>
<dbReference type="InterPro" id="IPR003616">
    <property type="entry name" value="Post-SET_dom"/>
</dbReference>
<dbReference type="SUPFAM" id="SSF82199">
    <property type="entry name" value="SET domain"/>
    <property type="match status" value="1"/>
</dbReference>
<evidence type="ECO:0000259" key="7">
    <source>
        <dbReference type="PROSITE" id="PS50868"/>
    </source>
</evidence>
<feature type="domain" description="Post-SET" evidence="7">
    <location>
        <begin position="134"/>
        <end position="150"/>
    </location>
</feature>
<dbReference type="OrthoDB" id="668532at2759"/>
<sequence>MKGWKHLVVYKSRIHALGLYTSQFIPRGAMVVEYVGEIVGLRVADKREIEYQSGKKLQYKSACYFFRIDKEHIIDATRKGGIARFVNHSCLPNCVAKVISVKNEKKVVFFAERDINPGEEITYDYHFNHEEEGKKIPCFCNSRNCRRYLN</sequence>
<dbReference type="InterPro" id="IPR046341">
    <property type="entry name" value="SET_dom_sf"/>
</dbReference>
<evidence type="ECO:0000256" key="5">
    <source>
        <dbReference type="ARBA" id="ARBA00023163"/>
    </source>
</evidence>
<dbReference type="PROSITE" id="PS50868">
    <property type="entry name" value="POST_SET"/>
    <property type="match status" value="1"/>
</dbReference>
<keyword evidence="1" id="KW-0489">Methyltransferase</keyword>
<dbReference type="GO" id="GO:0032259">
    <property type="term" value="P:methylation"/>
    <property type="evidence" value="ECO:0007669"/>
    <property type="project" value="UniProtKB-KW"/>
</dbReference>
<comment type="caution">
    <text evidence="8">The sequence shown here is derived from an EMBL/GenBank/DDBJ whole genome shotgun (WGS) entry which is preliminary data.</text>
</comment>
<dbReference type="GO" id="GO:0042800">
    <property type="term" value="F:histone H3K4 methyltransferase activity"/>
    <property type="evidence" value="ECO:0007669"/>
    <property type="project" value="TreeGrafter"/>
</dbReference>
<evidence type="ECO:0000259" key="6">
    <source>
        <dbReference type="PROSITE" id="PS50280"/>
    </source>
</evidence>
<keyword evidence="9" id="KW-1185">Reference proteome</keyword>
<dbReference type="GO" id="GO:0045893">
    <property type="term" value="P:positive regulation of DNA-templated transcription"/>
    <property type="evidence" value="ECO:0007669"/>
    <property type="project" value="TreeGrafter"/>
</dbReference>
<keyword evidence="5" id="KW-0804">Transcription</keyword>
<reference evidence="8" key="1">
    <citation type="submission" date="2017-07" db="EMBL/GenBank/DDBJ databases">
        <title>Taro Niue Genome Assembly and Annotation.</title>
        <authorList>
            <person name="Atibalentja N."/>
            <person name="Keating K."/>
            <person name="Fields C.J."/>
        </authorList>
    </citation>
    <scope>NUCLEOTIDE SEQUENCE</scope>
    <source>
        <strain evidence="8">Niue_2</strain>
        <tissue evidence="8">Leaf</tissue>
    </source>
</reference>
<dbReference type="Pfam" id="PF00856">
    <property type="entry name" value="SET"/>
    <property type="match status" value="1"/>
</dbReference>
<dbReference type="PROSITE" id="PS50280">
    <property type="entry name" value="SET"/>
    <property type="match status" value="1"/>
</dbReference>
<evidence type="ECO:0000256" key="1">
    <source>
        <dbReference type="ARBA" id="ARBA00022603"/>
    </source>
</evidence>
<proteinExistence type="predicted"/>